<dbReference type="PROSITE" id="PS50109">
    <property type="entry name" value="HIS_KIN"/>
    <property type="match status" value="1"/>
</dbReference>
<sequence length="464" mass="50108">MLLWFRAEEPRLVAWGGDPRKPTEGGGPDGPGPRASFERWVEERRGVARPWADWECELACDLRRAIVEILLRHLRRVAELGEQLRQAQKMEALGQLVGGVAHDFNNLLTVVLGSHALLDRDLPKDGRARRLAAAARHAAERAAGLTHRLLAFARRQALEARPVDANRLVEGMAELLHRTLGSGIALQTVLAADLGRTRADPNQLESAILNLTVNARDAMPGGGRLTIETANARVDAGYPMEKNGPEPGEYVAIAVSDTGTGMDRETLARVFEPFFTTKEPGRGTGLGLSQVHGFVRQSGGHTTIYSEPGQGTTVRLYLPWLASGEHEQEAQSQKVVAGGQGETVLIVEDDAAVRGYAAEALRETGYTVIEASDAREALVALDHEPNVQLLFTDLGLPGGMDGQRLASEATKRCPGLTVLFTTGYAPEAALRQGRLDPSVPILTKPYPPDEIAARVRHALDALGC</sequence>
<dbReference type="PRINTS" id="PR00344">
    <property type="entry name" value="BCTRLSENSOR"/>
</dbReference>
<dbReference type="SMART" id="SM00387">
    <property type="entry name" value="HATPase_c"/>
    <property type="match status" value="1"/>
</dbReference>
<keyword evidence="3 4" id="KW-0597">Phosphoprotein</keyword>
<evidence type="ECO:0000313" key="9">
    <source>
        <dbReference type="Proteomes" id="UP000660885"/>
    </source>
</evidence>
<dbReference type="Gene3D" id="3.40.50.2300">
    <property type="match status" value="1"/>
</dbReference>
<proteinExistence type="predicted"/>
<evidence type="ECO:0000256" key="1">
    <source>
        <dbReference type="ARBA" id="ARBA00000085"/>
    </source>
</evidence>
<dbReference type="Gene3D" id="1.10.287.130">
    <property type="match status" value="1"/>
</dbReference>
<evidence type="ECO:0000256" key="5">
    <source>
        <dbReference type="SAM" id="MobiDB-lite"/>
    </source>
</evidence>
<dbReference type="EMBL" id="JAETWB010000127">
    <property type="protein sequence ID" value="MBL6082770.1"/>
    <property type="molecule type" value="Genomic_DNA"/>
</dbReference>
<dbReference type="Gene3D" id="3.30.565.10">
    <property type="entry name" value="Histidine kinase-like ATPase, C-terminal domain"/>
    <property type="match status" value="1"/>
</dbReference>
<dbReference type="Pfam" id="PF02518">
    <property type="entry name" value="HATPase_c"/>
    <property type="match status" value="1"/>
</dbReference>
<feature type="modified residue" description="4-aspartylphosphate" evidence="4">
    <location>
        <position position="393"/>
    </location>
</feature>
<dbReference type="SUPFAM" id="SSF52172">
    <property type="entry name" value="CheY-like"/>
    <property type="match status" value="1"/>
</dbReference>
<dbReference type="InterPro" id="IPR001789">
    <property type="entry name" value="Sig_transdc_resp-reg_receiver"/>
</dbReference>
<dbReference type="SUPFAM" id="SSF55874">
    <property type="entry name" value="ATPase domain of HSP90 chaperone/DNA topoisomerase II/histidine kinase"/>
    <property type="match status" value="1"/>
</dbReference>
<dbReference type="PROSITE" id="PS50110">
    <property type="entry name" value="RESPONSE_REGULATORY"/>
    <property type="match status" value="1"/>
</dbReference>
<comment type="caution">
    <text evidence="8">The sequence shown here is derived from an EMBL/GenBank/DDBJ whole genome shotgun (WGS) entry which is preliminary data.</text>
</comment>
<gene>
    <name evidence="8" type="ORF">JMJ56_32985</name>
</gene>
<reference evidence="8 9" key="1">
    <citation type="submission" date="2021-01" db="EMBL/GenBank/DDBJ databases">
        <title>Belnapia mucosa sp. nov. and Belnapia arida sp. nov., isolated from the Tabernas Desert (Almeria, Spain).</title>
        <authorList>
            <person name="Molina-Menor E."/>
            <person name="Vidal-Verdu A."/>
            <person name="Calonge A."/>
            <person name="Satari L."/>
            <person name="Pereto J."/>
            <person name="Porcar M."/>
        </authorList>
    </citation>
    <scope>NUCLEOTIDE SEQUENCE [LARGE SCALE GENOMIC DNA]</scope>
    <source>
        <strain evidence="8 9">T18</strain>
    </source>
</reference>
<dbReference type="Proteomes" id="UP000660885">
    <property type="component" value="Unassembled WGS sequence"/>
</dbReference>
<dbReference type="Gene3D" id="3.30.450.270">
    <property type="match status" value="1"/>
</dbReference>
<dbReference type="SMART" id="SM00448">
    <property type="entry name" value="REC"/>
    <property type="match status" value="1"/>
</dbReference>
<dbReference type="InterPro" id="IPR043150">
    <property type="entry name" value="Phytochrome_PHY_sf"/>
</dbReference>
<dbReference type="CDD" id="cd00082">
    <property type="entry name" value="HisKA"/>
    <property type="match status" value="1"/>
</dbReference>
<dbReference type="InterPro" id="IPR036890">
    <property type="entry name" value="HATPase_C_sf"/>
</dbReference>
<dbReference type="InterPro" id="IPR003661">
    <property type="entry name" value="HisK_dim/P_dom"/>
</dbReference>
<evidence type="ECO:0000256" key="4">
    <source>
        <dbReference type="PROSITE-ProRule" id="PRU00169"/>
    </source>
</evidence>
<dbReference type="InterPro" id="IPR003594">
    <property type="entry name" value="HATPase_dom"/>
</dbReference>
<dbReference type="Pfam" id="PF00512">
    <property type="entry name" value="HisKA"/>
    <property type="match status" value="1"/>
</dbReference>
<protein>
    <recommendedName>
        <fullName evidence="2">histidine kinase</fullName>
        <ecNumber evidence="2">2.7.13.3</ecNumber>
    </recommendedName>
</protein>
<dbReference type="PANTHER" id="PTHR43065:SF49">
    <property type="entry name" value="HISTIDINE KINASE"/>
    <property type="match status" value="1"/>
</dbReference>
<name>A0ABS1UE14_9PROT</name>
<dbReference type="EC" id="2.7.13.3" evidence="2"/>
<dbReference type="InterPro" id="IPR013515">
    <property type="entry name" value="Phytochrome_cen-reg"/>
</dbReference>
<dbReference type="InterPro" id="IPR004358">
    <property type="entry name" value="Sig_transdc_His_kin-like_C"/>
</dbReference>
<evidence type="ECO:0000313" key="8">
    <source>
        <dbReference type="EMBL" id="MBL6082770.1"/>
    </source>
</evidence>
<evidence type="ECO:0000256" key="3">
    <source>
        <dbReference type="ARBA" id="ARBA00022553"/>
    </source>
</evidence>
<dbReference type="Pfam" id="PF00360">
    <property type="entry name" value="PHY"/>
    <property type="match status" value="1"/>
</dbReference>
<feature type="region of interest" description="Disordered" evidence="5">
    <location>
        <begin position="15"/>
        <end position="36"/>
    </location>
</feature>
<dbReference type="Pfam" id="PF00072">
    <property type="entry name" value="Response_reg"/>
    <property type="match status" value="1"/>
</dbReference>
<dbReference type="InterPro" id="IPR005467">
    <property type="entry name" value="His_kinase_dom"/>
</dbReference>
<dbReference type="SUPFAM" id="SSF47384">
    <property type="entry name" value="Homodimeric domain of signal transducing histidine kinase"/>
    <property type="match status" value="1"/>
</dbReference>
<evidence type="ECO:0000259" key="7">
    <source>
        <dbReference type="PROSITE" id="PS50110"/>
    </source>
</evidence>
<evidence type="ECO:0000259" key="6">
    <source>
        <dbReference type="PROSITE" id="PS50109"/>
    </source>
</evidence>
<keyword evidence="9" id="KW-1185">Reference proteome</keyword>
<evidence type="ECO:0000256" key="2">
    <source>
        <dbReference type="ARBA" id="ARBA00012438"/>
    </source>
</evidence>
<dbReference type="SUPFAM" id="SSF55781">
    <property type="entry name" value="GAF domain-like"/>
    <property type="match status" value="1"/>
</dbReference>
<dbReference type="InterPro" id="IPR011006">
    <property type="entry name" value="CheY-like_superfamily"/>
</dbReference>
<feature type="domain" description="Response regulatory" evidence="7">
    <location>
        <begin position="343"/>
        <end position="459"/>
    </location>
</feature>
<accession>A0ABS1UE14</accession>
<feature type="domain" description="Histidine kinase" evidence="6">
    <location>
        <begin position="99"/>
        <end position="322"/>
    </location>
</feature>
<dbReference type="InterPro" id="IPR036097">
    <property type="entry name" value="HisK_dim/P_sf"/>
</dbReference>
<organism evidence="8 9">
    <name type="scientific">Belnapia arida</name>
    <dbReference type="NCBI Taxonomy" id="2804533"/>
    <lineage>
        <taxon>Bacteria</taxon>
        <taxon>Pseudomonadati</taxon>
        <taxon>Pseudomonadota</taxon>
        <taxon>Alphaproteobacteria</taxon>
        <taxon>Acetobacterales</taxon>
        <taxon>Roseomonadaceae</taxon>
        <taxon>Belnapia</taxon>
    </lineage>
</organism>
<dbReference type="SMART" id="SM00388">
    <property type="entry name" value="HisKA"/>
    <property type="match status" value="1"/>
</dbReference>
<comment type="catalytic activity">
    <reaction evidence="1">
        <text>ATP + protein L-histidine = ADP + protein N-phospho-L-histidine.</text>
        <dbReference type="EC" id="2.7.13.3"/>
    </reaction>
</comment>
<dbReference type="PANTHER" id="PTHR43065">
    <property type="entry name" value="SENSOR HISTIDINE KINASE"/>
    <property type="match status" value="1"/>
</dbReference>